<comment type="caution">
    <text evidence="1">The sequence shown here is derived from an EMBL/GenBank/DDBJ whole genome shotgun (WGS) entry which is preliminary data.</text>
</comment>
<keyword evidence="2" id="KW-1185">Reference proteome</keyword>
<feature type="non-terminal residue" evidence="1">
    <location>
        <position position="1"/>
    </location>
</feature>
<dbReference type="Proteomes" id="UP001352223">
    <property type="component" value="Unassembled WGS sequence"/>
</dbReference>
<reference evidence="1 2" key="1">
    <citation type="submission" date="2022-10" db="EMBL/GenBank/DDBJ databases">
        <authorList>
            <person name="Xie J."/>
            <person name="Shen N."/>
        </authorList>
    </citation>
    <scope>NUCLEOTIDE SEQUENCE [LARGE SCALE GENOMIC DNA]</scope>
    <source>
        <strain evidence="1 2">DSM 41681</strain>
    </source>
</reference>
<evidence type="ECO:0000313" key="2">
    <source>
        <dbReference type="Proteomes" id="UP001352223"/>
    </source>
</evidence>
<organism evidence="1 2">
    <name type="scientific">Streptomyces kunmingensis</name>
    <dbReference type="NCBI Taxonomy" id="68225"/>
    <lineage>
        <taxon>Bacteria</taxon>
        <taxon>Bacillati</taxon>
        <taxon>Actinomycetota</taxon>
        <taxon>Actinomycetes</taxon>
        <taxon>Kitasatosporales</taxon>
        <taxon>Streptomycetaceae</taxon>
        <taxon>Streptomyces</taxon>
    </lineage>
</organism>
<accession>A0ABU6C767</accession>
<name>A0ABU6C767_9ACTN</name>
<protein>
    <submittedName>
        <fullName evidence="1">DUF475 domain-containing protein</fullName>
    </submittedName>
</protein>
<gene>
    <name evidence="1" type="ORF">OKJ48_06785</name>
</gene>
<proteinExistence type="predicted"/>
<sequence>IITGLIGVVLIAWSFFSSVRRNKRIAAEQPAVRGGRT</sequence>
<dbReference type="EMBL" id="JAOZYB010000032">
    <property type="protein sequence ID" value="MEB3959956.1"/>
    <property type="molecule type" value="Genomic_DNA"/>
</dbReference>
<evidence type="ECO:0000313" key="1">
    <source>
        <dbReference type="EMBL" id="MEB3959956.1"/>
    </source>
</evidence>